<comment type="function">
    <text evidence="10">Regulatory subunit of the condensin complex, a complex required for conversion of interphase chromatin into mitotic-like condense chromosomes. The condensin complex probably introduces positive supercoils into relaxed DNA in the presence of type I topoisomerases and converts nicked DNA into positive knotted forms in the presence of type II topoisomerases.</text>
</comment>
<evidence type="ECO:0000313" key="15">
    <source>
        <dbReference type="Proteomes" id="UP001215598"/>
    </source>
</evidence>
<dbReference type="Gene3D" id="1.25.10.10">
    <property type="entry name" value="Leucine-rich Repeat Variant"/>
    <property type="match status" value="1"/>
</dbReference>
<dbReference type="Proteomes" id="UP001215598">
    <property type="component" value="Unassembled WGS sequence"/>
</dbReference>
<dbReference type="InterPro" id="IPR016024">
    <property type="entry name" value="ARM-type_fold"/>
</dbReference>
<organism evidence="14 15">
    <name type="scientific">Mycena metata</name>
    <dbReference type="NCBI Taxonomy" id="1033252"/>
    <lineage>
        <taxon>Eukaryota</taxon>
        <taxon>Fungi</taxon>
        <taxon>Dikarya</taxon>
        <taxon>Basidiomycota</taxon>
        <taxon>Agaricomycotina</taxon>
        <taxon>Agaricomycetes</taxon>
        <taxon>Agaricomycetidae</taxon>
        <taxon>Agaricales</taxon>
        <taxon>Marasmiineae</taxon>
        <taxon>Mycenaceae</taxon>
        <taxon>Mycena</taxon>
    </lineage>
</organism>
<feature type="compositionally biased region" description="Basic and acidic residues" evidence="11">
    <location>
        <begin position="981"/>
        <end position="990"/>
    </location>
</feature>
<proteinExistence type="inferred from homology"/>
<evidence type="ECO:0000256" key="7">
    <source>
        <dbReference type="ARBA" id="ARBA00023067"/>
    </source>
</evidence>
<keyword evidence="6 10" id="KW-0498">Mitosis</keyword>
<evidence type="ECO:0000256" key="6">
    <source>
        <dbReference type="ARBA" id="ARBA00022776"/>
    </source>
</evidence>
<dbReference type="EMBL" id="JARKIB010000079">
    <property type="protein sequence ID" value="KAJ7746570.1"/>
    <property type="molecule type" value="Genomic_DNA"/>
</dbReference>
<dbReference type="GO" id="GO:0042393">
    <property type="term" value="F:histone binding"/>
    <property type="evidence" value="ECO:0007669"/>
    <property type="project" value="TreeGrafter"/>
</dbReference>
<feature type="compositionally biased region" description="Low complexity" evidence="11">
    <location>
        <begin position="889"/>
        <end position="899"/>
    </location>
</feature>
<feature type="region of interest" description="Disordered" evidence="11">
    <location>
        <begin position="889"/>
        <end position="948"/>
    </location>
</feature>
<feature type="compositionally biased region" description="Basic and acidic residues" evidence="11">
    <location>
        <begin position="904"/>
        <end position="933"/>
    </location>
</feature>
<evidence type="ECO:0000256" key="5">
    <source>
        <dbReference type="ARBA" id="ARBA00022618"/>
    </source>
</evidence>
<protein>
    <recommendedName>
        <fullName evidence="10">Condensin complex subunit 1</fullName>
    </recommendedName>
</protein>
<dbReference type="GO" id="GO:0005634">
    <property type="term" value="C:nucleus"/>
    <property type="evidence" value="ECO:0007669"/>
    <property type="project" value="UniProtKB-SubCell"/>
</dbReference>
<keyword evidence="4" id="KW-0158">Chromosome</keyword>
<dbReference type="InterPro" id="IPR007673">
    <property type="entry name" value="Condensin_cplx_su1"/>
</dbReference>
<dbReference type="PANTHER" id="PTHR14222">
    <property type="entry name" value="CONDENSIN"/>
    <property type="match status" value="1"/>
</dbReference>
<feature type="region of interest" description="Disordered" evidence="11">
    <location>
        <begin position="981"/>
        <end position="1004"/>
    </location>
</feature>
<evidence type="ECO:0000256" key="3">
    <source>
        <dbReference type="ARBA" id="ARBA00009606"/>
    </source>
</evidence>
<evidence type="ECO:0000256" key="11">
    <source>
        <dbReference type="SAM" id="MobiDB-lite"/>
    </source>
</evidence>
<feature type="compositionally biased region" description="Basic and acidic residues" evidence="11">
    <location>
        <begin position="1315"/>
        <end position="1331"/>
    </location>
</feature>
<evidence type="ECO:0000256" key="10">
    <source>
        <dbReference type="PIRNR" id="PIRNR017127"/>
    </source>
</evidence>
<dbReference type="InterPro" id="IPR011989">
    <property type="entry name" value="ARM-like"/>
</dbReference>
<dbReference type="Pfam" id="PF12922">
    <property type="entry name" value="Cnd1_N"/>
    <property type="match status" value="1"/>
</dbReference>
<dbReference type="InterPro" id="IPR026971">
    <property type="entry name" value="CND1/NCAPD3"/>
</dbReference>
<dbReference type="GO" id="GO:0051301">
    <property type="term" value="P:cell division"/>
    <property type="evidence" value="ECO:0007669"/>
    <property type="project" value="UniProtKB-KW"/>
</dbReference>
<comment type="subcellular location">
    <subcellularLocation>
        <location evidence="2">Chromosome</location>
    </subcellularLocation>
    <subcellularLocation>
        <location evidence="1">Nucleus</location>
    </subcellularLocation>
</comment>
<dbReference type="SUPFAM" id="SSF48371">
    <property type="entry name" value="ARM repeat"/>
    <property type="match status" value="1"/>
</dbReference>
<reference evidence="14" key="1">
    <citation type="submission" date="2023-03" db="EMBL/GenBank/DDBJ databases">
        <title>Massive genome expansion in bonnet fungi (Mycena s.s.) driven by repeated elements and novel gene families across ecological guilds.</title>
        <authorList>
            <consortium name="Lawrence Berkeley National Laboratory"/>
            <person name="Harder C.B."/>
            <person name="Miyauchi S."/>
            <person name="Viragh M."/>
            <person name="Kuo A."/>
            <person name="Thoen E."/>
            <person name="Andreopoulos B."/>
            <person name="Lu D."/>
            <person name="Skrede I."/>
            <person name="Drula E."/>
            <person name="Henrissat B."/>
            <person name="Morin E."/>
            <person name="Kohler A."/>
            <person name="Barry K."/>
            <person name="LaButti K."/>
            <person name="Morin E."/>
            <person name="Salamov A."/>
            <person name="Lipzen A."/>
            <person name="Mereny Z."/>
            <person name="Hegedus B."/>
            <person name="Baldrian P."/>
            <person name="Stursova M."/>
            <person name="Weitz H."/>
            <person name="Taylor A."/>
            <person name="Grigoriev I.V."/>
            <person name="Nagy L.G."/>
            <person name="Martin F."/>
            <person name="Kauserud H."/>
        </authorList>
    </citation>
    <scope>NUCLEOTIDE SEQUENCE</scope>
    <source>
        <strain evidence="14">CBHHK182m</strain>
    </source>
</reference>
<evidence type="ECO:0000256" key="1">
    <source>
        <dbReference type="ARBA" id="ARBA00004123"/>
    </source>
</evidence>
<evidence type="ECO:0000256" key="8">
    <source>
        <dbReference type="ARBA" id="ARBA00023242"/>
    </source>
</evidence>
<dbReference type="GO" id="GO:0000796">
    <property type="term" value="C:condensin complex"/>
    <property type="evidence" value="ECO:0007669"/>
    <property type="project" value="TreeGrafter"/>
</dbReference>
<comment type="caution">
    <text evidence="14">The sequence shown here is derived from an EMBL/GenBank/DDBJ whole genome shotgun (WGS) entry which is preliminary data.</text>
</comment>
<feature type="compositionally biased region" description="Acidic residues" evidence="11">
    <location>
        <begin position="503"/>
        <end position="536"/>
    </location>
</feature>
<feature type="domain" description="Condensin complex subunit 1 C-terminal" evidence="12">
    <location>
        <begin position="1094"/>
        <end position="1254"/>
    </location>
</feature>
<feature type="compositionally biased region" description="Basic residues" evidence="11">
    <location>
        <begin position="551"/>
        <end position="565"/>
    </location>
</feature>
<keyword evidence="15" id="KW-1185">Reference proteome</keyword>
<keyword evidence="9 10" id="KW-0131">Cell cycle</keyword>
<evidence type="ECO:0000259" key="13">
    <source>
        <dbReference type="Pfam" id="PF12922"/>
    </source>
</evidence>
<keyword evidence="8" id="KW-0539">Nucleus</keyword>
<feature type="domain" description="Condensin complex subunit 1 N-terminal" evidence="13">
    <location>
        <begin position="74"/>
        <end position="245"/>
    </location>
</feature>
<comment type="similarity">
    <text evidence="3 10">Belongs to the CND1 (condensin subunit 1) family.</text>
</comment>
<feature type="compositionally biased region" description="Basic residues" evidence="11">
    <location>
        <begin position="1332"/>
        <end position="1353"/>
    </location>
</feature>
<feature type="region of interest" description="Disordered" evidence="11">
    <location>
        <begin position="1314"/>
        <end position="1364"/>
    </location>
</feature>
<evidence type="ECO:0000259" key="12">
    <source>
        <dbReference type="Pfam" id="PF12717"/>
    </source>
</evidence>
<dbReference type="GO" id="GO:0007076">
    <property type="term" value="P:mitotic chromosome condensation"/>
    <property type="evidence" value="ECO:0007669"/>
    <property type="project" value="InterPro"/>
</dbReference>
<evidence type="ECO:0000256" key="9">
    <source>
        <dbReference type="ARBA" id="ARBA00023306"/>
    </source>
</evidence>
<dbReference type="GO" id="GO:0010032">
    <property type="term" value="P:meiotic chromosome condensation"/>
    <property type="evidence" value="ECO:0007669"/>
    <property type="project" value="TreeGrafter"/>
</dbReference>
<keyword evidence="7 10" id="KW-0226">DNA condensation</keyword>
<dbReference type="PIRSF" id="PIRSF017127">
    <property type="entry name" value="Condensin_D2"/>
    <property type="match status" value="1"/>
</dbReference>
<dbReference type="Pfam" id="PF12717">
    <property type="entry name" value="Cnd1"/>
    <property type="match status" value="1"/>
</dbReference>
<evidence type="ECO:0000313" key="14">
    <source>
        <dbReference type="EMBL" id="KAJ7746570.1"/>
    </source>
</evidence>
<keyword evidence="5 10" id="KW-0132">Cell division</keyword>
<accession>A0AAD7IMG4</accession>
<evidence type="ECO:0000256" key="2">
    <source>
        <dbReference type="ARBA" id="ARBA00004286"/>
    </source>
</evidence>
<name>A0AAD7IMG4_9AGAR</name>
<evidence type="ECO:0000256" key="4">
    <source>
        <dbReference type="ARBA" id="ARBA00022454"/>
    </source>
</evidence>
<feature type="compositionally biased region" description="Low complexity" evidence="11">
    <location>
        <begin position="149"/>
        <end position="159"/>
    </location>
</feature>
<gene>
    <name evidence="14" type="ORF">B0H16DRAFT_940316</name>
</gene>
<feature type="region of interest" description="Disordered" evidence="11">
    <location>
        <begin position="472"/>
        <end position="567"/>
    </location>
</feature>
<dbReference type="GO" id="GO:0000779">
    <property type="term" value="C:condensed chromosome, centromeric region"/>
    <property type="evidence" value="ECO:0007669"/>
    <property type="project" value="TreeGrafter"/>
</dbReference>
<dbReference type="PANTHER" id="PTHR14222:SF2">
    <property type="entry name" value="CONDENSIN COMPLEX SUBUNIT 1"/>
    <property type="match status" value="1"/>
</dbReference>
<sequence>MAASFELRDELQAVQELDTYSIPHEHDLSSEDPARLLEGAVEAVAESSDAIGDPEVFDVYRSLLKYSDAVPGPIMSKLLDSLTSGLQAELDATVRDLEDAPQVYLPHKGPLEMYAFLLQWFVTAAEKVKQTDGDGPSTPAPKTRKPRGGKAATTGRGARATAKKTEWTWIDQIPATLNLISKVLRLTTQRIWTTTAEKDTFINCLTHPAYHVTESEIYMKQQDIKLSVYKVICLAVKHHGHALTAQITIIQSLQFYEHLSEPMAECLTILAKEFDHAQLGDDVLREIAGMTFGGQDNKGPRTFSKFLIKFSELAPRLMLKQMSLLLGQLDSEAYPMRIGVVEVIGAIIKDLAEEEEEESSDGPQKKQINGLYDLLLERALDVSSYVRTKVLGVLSRLCDVKKAKFPKQRLAVTQAAVGALEDKVATVRKSAAALIVKLLLTHPYGLMYGGMLTLETWEEDYNLLKAELKKMEDQVGDGSAPQEESQEGETPKKKKKKSKDGDDSMDVDGEEEEDGGDTEVEEDGDDEEEEEEEEDPSAMSVDPDGDEQATPKKKKRKAPKLKPRKSQIAVDMTNEQVALETLETNQLLHLRLRKKYYAEALNFIRQIEGTMEIMEKLLGSKNKPEVLEAIEFFRVAQEYKFAKADAGIKKMLHLIWSKDNSNSTSEDGQELKGIRQRLLECYRGLYFDPIAGMEPKAQVNRIAKNMIELTYNATLAELTSLEEMMRIMMDDDQIHPDVIAKLWSVYSINKPLPKAQRQGAIIILGMLALAKRGVLTDHVDVMLRIGLGHLGKADLTLARYTCVALQRLNGSAKKIKGSLLDKTIRIEMDNPIFHKLQEAVENPSRSKEWFGLAEQAINTAYALGDHPDVLCNDLIKKLTAKAFAPKAKAASVEPAPQAEEQQEGAEKENEAEKEKDPVAMDEDHPGDVSRGSEESPTAPPKEKKSGDMGDAFELSQLLFVVGHVAIKHIVYLELVEREWKRQKDEKEGAEKQANAKTKEREELDQVAGNAEDEIGERIAGVRETELLYGPESLLAIYGPMLVHVCGSPHKYKNRTLRAAATLSFSKFLCVSSQFCDQNHLLLFKILETSKNANIRSNIVIALGDVAVSFSSIIDENSNELYKGLSDPNLVVKKNTLMVLTHLILNGMIKVKGQLGEMAKCIEDEDTRISDLAKLFFKELSTKDNAIYNNLPDVISHLGIGEHAVDEETFQRTLTYIFSFIEKEKQAESIVEKLCQRFHLSEEPRQWRDIAFCLSLLPFKSERSVKKLIEGLPFYRDKLHEETVFERFTEILVKARQNKSPNKPDTELAEFEQILDDNRMQGEADRDLEKRVQGKKAAAKKKASKRKASGRKKAAPVEEPEEDEE</sequence>
<dbReference type="InterPro" id="IPR024324">
    <property type="entry name" value="Condensin_cplx_su1_N"/>
</dbReference>
<feature type="region of interest" description="Disordered" evidence="11">
    <location>
        <begin position="130"/>
        <end position="159"/>
    </location>
</feature>
<dbReference type="InterPro" id="IPR032682">
    <property type="entry name" value="Cnd1_C"/>
</dbReference>